<keyword evidence="6" id="KW-1185">Reference proteome</keyword>
<name>A0ABP9LS78_9BURK</name>
<feature type="compositionally biased region" description="Low complexity" evidence="2">
    <location>
        <begin position="287"/>
        <end position="296"/>
    </location>
</feature>
<dbReference type="InterPro" id="IPR016047">
    <property type="entry name" value="M23ase_b-sheet_dom"/>
</dbReference>
<dbReference type="CDD" id="cd12797">
    <property type="entry name" value="M23_peptidase"/>
    <property type="match status" value="1"/>
</dbReference>
<dbReference type="EMBL" id="BAABKD010000001">
    <property type="protein sequence ID" value="GAA5084481.1"/>
    <property type="molecule type" value="Genomic_DNA"/>
</dbReference>
<feature type="compositionally biased region" description="Basic and acidic residues" evidence="2">
    <location>
        <begin position="261"/>
        <end position="286"/>
    </location>
</feature>
<dbReference type="InterPro" id="IPR050570">
    <property type="entry name" value="Cell_wall_metabolism_enzyme"/>
</dbReference>
<dbReference type="RefSeq" id="WP_345368963.1">
    <property type="nucleotide sequence ID" value="NZ_BAABKD010000001.1"/>
</dbReference>
<dbReference type="Proteomes" id="UP001500227">
    <property type="component" value="Unassembled WGS sequence"/>
</dbReference>
<evidence type="ECO:0000256" key="2">
    <source>
        <dbReference type="SAM" id="MobiDB-lite"/>
    </source>
</evidence>
<feature type="compositionally biased region" description="Pro residues" evidence="2">
    <location>
        <begin position="335"/>
        <end position="354"/>
    </location>
</feature>
<gene>
    <name evidence="5" type="ORF">GCM10023337_02070</name>
</gene>
<feature type="chain" id="PRO_5045159191" evidence="3">
    <location>
        <begin position="22"/>
        <end position="488"/>
    </location>
</feature>
<proteinExistence type="predicted"/>
<protein>
    <submittedName>
        <fullName evidence="5">Peptidoglycan DD-metalloendopeptidase family protein</fullName>
    </submittedName>
</protein>
<evidence type="ECO:0000256" key="1">
    <source>
        <dbReference type="SAM" id="Coils"/>
    </source>
</evidence>
<dbReference type="Gene3D" id="2.70.70.10">
    <property type="entry name" value="Glucose Permease (Domain IIA)"/>
    <property type="match status" value="1"/>
</dbReference>
<comment type="caution">
    <text evidence="5">The sequence shown here is derived from an EMBL/GenBank/DDBJ whole genome shotgun (WGS) entry which is preliminary data.</text>
</comment>
<feature type="region of interest" description="Disordered" evidence="2">
    <location>
        <begin position="261"/>
        <end position="296"/>
    </location>
</feature>
<dbReference type="PANTHER" id="PTHR21666">
    <property type="entry name" value="PEPTIDASE-RELATED"/>
    <property type="match status" value="1"/>
</dbReference>
<feature type="region of interest" description="Disordered" evidence="2">
    <location>
        <begin position="310"/>
        <end position="384"/>
    </location>
</feature>
<reference evidence="6" key="1">
    <citation type="journal article" date="2019" name="Int. J. Syst. Evol. Microbiol.">
        <title>The Global Catalogue of Microorganisms (GCM) 10K type strain sequencing project: providing services to taxonomists for standard genome sequencing and annotation.</title>
        <authorList>
            <consortium name="The Broad Institute Genomics Platform"/>
            <consortium name="The Broad Institute Genome Sequencing Center for Infectious Disease"/>
            <person name="Wu L."/>
            <person name="Ma J."/>
        </authorList>
    </citation>
    <scope>NUCLEOTIDE SEQUENCE [LARGE SCALE GENOMIC DNA]</scope>
    <source>
        <strain evidence="6">JCM 18423</strain>
    </source>
</reference>
<sequence length="488" mass="54048">MLLRIWALLLLSMGVMSGAWAQASLSAQQAEAQKQRAELQRRIAEIQKQIESTQSDKKQALTALRDVESRISDTDRELTLLQQRQTQVQKHLADLKQQIQQQQKKQEQGQQQLAEQLRAQYASGLSPWTALLSGKDPQQIQRELGYLGYVTQAQTEQVRVLQQGLAHLQQLHAAVASNEKELAQLAAQTEVQKQQFMQQQTEREKVLAQVQDQLKQQQTQAKTLANNDVRLGQLIDGLEKEIARQAELRRQAEIRRQAEQARRRAEEQRRQAEQAQRLAEEKKRQAEAAQRLAQQREQQVQETQALAAVEQEAARKAEDARWQALAHTPAQPAAPVAPPPPPPSPKAPAPPPAVEPERGFAGLKRGLTPPVRGETLGRFGAERPEGGPWRGVVFRAPAGTPVKAISAGRVVFANWMSGFGNLLIIDHGAGFLSVYGNNQSVLKQVGDVVQAGEAVARVGATGGQVEPGVYFEIRQNGQPVNPLIWLGN</sequence>
<organism evidence="5 6">
    <name type="scientific">Paenalcaligenes hermetiae</name>
    <dbReference type="NCBI Taxonomy" id="1157987"/>
    <lineage>
        <taxon>Bacteria</taxon>
        <taxon>Pseudomonadati</taxon>
        <taxon>Pseudomonadota</taxon>
        <taxon>Betaproteobacteria</taxon>
        <taxon>Burkholderiales</taxon>
        <taxon>Alcaligenaceae</taxon>
        <taxon>Paenalcaligenes</taxon>
    </lineage>
</organism>
<feature type="signal peptide" evidence="3">
    <location>
        <begin position="1"/>
        <end position="21"/>
    </location>
</feature>
<dbReference type="PANTHER" id="PTHR21666:SF270">
    <property type="entry name" value="MUREIN HYDROLASE ACTIVATOR ENVC"/>
    <property type="match status" value="1"/>
</dbReference>
<dbReference type="Gene3D" id="6.10.250.3150">
    <property type="match status" value="1"/>
</dbReference>
<keyword evidence="1" id="KW-0175">Coiled coil</keyword>
<feature type="domain" description="M23ase beta-sheet core" evidence="4">
    <location>
        <begin position="388"/>
        <end position="482"/>
    </location>
</feature>
<evidence type="ECO:0000313" key="6">
    <source>
        <dbReference type="Proteomes" id="UP001500227"/>
    </source>
</evidence>
<dbReference type="InterPro" id="IPR011055">
    <property type="entry name" value="Dup_hybrid_motif"/>
</dbReference>
<feature type="coiled-coil region" evidence="1">
    <location>
        <begin position="22"/>
        <end position="119"/>
    </location>
</feature>
<dbReference type="SUPFAM" id="SSF51261">
    <property type="entry name" value="Duplicated hybrid motif"/>
    <property type="match status" value="1"/>
</dbReference>
<evidence type="ECO:0000256" key="3">
    <source>
        <dbReference type="SAM" id="SignalP"/>
    </source>
</evidence>
<evidence type="ECO:0000313" key="5">
    <source>
        <dbReference type="EMBL" id="GAA5084481.1"/>
    </source>
</evidence>
<accession>A0ABP9LS78</accession>
<evidence type="ECO:0000259" key="4">
    <source>
        <dbReference type="Pfam" id="PF01551"/>
    </source>
</evidence>
<feature type="compositionally biased region" description="Basic and acidic residues" evidence="2">
    <location>
        <begin position="312"/>
        <end position="321"/>
    </location>
</feature>
<keyword evidence="3" id="KW-0732">Signal</keyword>
<dbReference type="Pfam" id="PF01551">
    <property type="entry name" value="Peptidase_M23"/>
    <property type="match status" value="1"/>
</dbReference>